<dbReference type="InterPro" id="IPR034261">
    <property type="entry name" value="CNOT4_RRM"/>
</dbReference>
<dbReference type="InterPro" id="IPR003954">
    <property type="entry name" value="RRM_euk-type"/>
</dbReference>
<dbReference type="InterPro" id="IPR000504">
    <property type="entry name" value="RRM_dom"/>
</dbReference>
<dbReference type="InterPro" id="IPR001841">
    <property type="entry name" value="Znf_RING"/>
</dbReference>
<keyword evidence="1" id="KW-0479">Metal-binding</keyword>
<dbReference type="InterPro" id="IPR012677">
    <property type="entry name" value="Nucleotide-bd_a/b_plait_sf"/>
</dbReference>
<dbReference type="CDD" id="cd16618">
    <property type="entry name" value="mRING-HC-C4C4_CNOT4"/>
    <property type="match status" value="1"/>
</dbReference>
<dbReference type="SMART" id="SM00361">
    <property type="entry name" value="RRM_1"/>
    <property type="match status" value="1"/>
</dbReference>
<feature type="compositionally biased region" description="Low complexity" evidence="3">
    <location>
        <begin position="382"/>
        <end position="400"/>
    </location>
</feature>
<dbReference type="GO" id="GO:0003723">
    <property type="term" value="F:RNA binding"/>
    <property type="evidence" value="ECO:0007669"/>
    <property type="project" value="UniProtKB-UniRule"/>
</dbReference>
<feature type="compositionally biased region" description="Basic and acidic residues" evidence="3">
    <location>
        <begin position="412"/>
        <end position="423"/>
    </location>
</feature>
<evidence type="ECO:0000259" key="4">
    <source>
        <dbReference type="PROSITE" id="PS50089"/>
    </source>
</evidence>
<protein>
    <recommendedName>
        <fullName evidence="8">CCR4-NOT transcription complex subunit 4</fullName>
    </recommendedName>
</protein>
<dbReference type="GO" id="GO:0008270">
    <property type="term" value="F:zinc ion binding"/>
    <property type="evidence" value="ECO:0007669"/>
    <property type="project" value="UniProtKB-KW"/>
</dbReference>
<dbReference type="Gramene" id="TRITD5Bv1G096220.11">
    <property type="protein sequence ID" value="TRITD5Bv1G096220.11"/>
    <property type="gene ID" value="TRITD5Bv1G096220"/>
</dbReference>
<keyword evidence="7" id="KW-1185">Reference proteome</keyword>
<feature type="region of interest" description="Disordered" evidence="3">
    <location>
        <begin position="467"/>
        <end position="521"/>
    </location>
</feature>
<dbReference type="Proteomes" id="UP000324705">
    <property type="component" value="Chromosome 5B"/>
</dbReference>
<feature type="domain" description="RING-type" evidence="4">
    <location>
        <begin position="12"/>
        <end position="60"/>
    </location>
</feature>
<evidence type="ECO:0000259" key="5">
    <source>
        <dbReference type="PROSITE" id="PS50102"/>
    </source>
</evidence>
<evidence type="ECO:0000256" key="3">
    <source>
        <dbReference type="SAM" id="MobiDB-lite"/>
    </source>
</evidence>
<dbReference type="PROSITE" id="PS50089">
    <property type="entry name" value="ZF_RING_2"/>
    <property type="match status" value="1"/>
</dbReference>
<evidence type="ECO:0000313" key="6">
    <source>
        <dbReference type="EMBL" id="VAI30445.1"/>
    </source>
</evidence>
<feature type="compositionally biased region" description="Polar residues" evidence="3">
    <location>
        <begin position="499"/>
        <end position="518"/>
    </location>
</feature>
<dbReference type="GO" id="GO:0004842">
    <property type="term" value="F:ubiquitin-protein transferase activity"/>
    <property type="evidence" value="ECO:0007669"/>
    <property type="project" value="InterPro"/>
</dbReference>
<gene>
    <name evidence="6" type="ORF">TRITD_5Bv1G096220</name>
</gene>
<reference evidence="6 7" key="1">
    <citation type="submission" date="2017-09" db="EMBL/GenBank/DDBJ databases">
        <authorList>
            <consortium name="International Durum Wheat Genome Sequencing Consortium (IDWGSC)"/>
            <person name="Milanesi L."/>
        </authorList>
    </citation>
    <scope>NUCLEOTIDE SEQUENCE [LARGE SCALE GENOMIC DNA]</scope>
    <source>
        <strain evidence="7">cv. Svevo</strain>
    </source>
</reference>
<keyword evidence="1" id="KW-0862">Zinc</keyword>
<feature type="region of interest" description="Disordered" evidence="3">
    <location>
        <begin position="324"/>
        <end position="429"/>
    </location>
</feature>
<accession>A0A9R1AJR6</accession>
<feature type="domain" description="RRM" evidence="5">
    <location>
        <begin position="115"/>
        <end position="202"/>
    </location>
</feature>
<dbReference type="InterPro" id="IPR035979">
    <property type="entry name" value="RBD_domain_sf"/>
</dbReference>
<feature type="region of interest" description="Disordered" evidence="3">
    <location>
        <begin position="868"/>
        <end position="975"/>
    </location>
</feature>
<dbReference type="OMA" id="VGMEAKC"/>
<feature type="compositionally biased region" description="Polar residues" evidence="3">
    <location>
        <begin position="324"/>
        <end position="350"/>
    </location>
</feature>
<dbReference type="Gene3D" id="3.30.40.10">
    <property type="entry name" value="Zinc/RING finger domain, C3HC4 (zinc finger)"/>
    <property type="match status" value="1"/>
</dbReference>
<evidence type="ECO:0000256" key="2">
    <source>
        <dbReference type="PROSITE-ProRule" id="PRU00176"/>
    </source>
</evidence>
<feature type="compositionally biased region" description="Polar residues" evidence="3">
    <location>
        <begin position="361"/>
        <end position="376"/>
    </location>
</feature>
<keyword evidence="1" id="KW-0863">Zinc-finger</keyword>
<dbReference type="Pfam" id="PF00076">
    <property type="entry name" value="RRM_1"/>
    <property type="match status" value="1"/>
</dbReference>
<dbReference type="GO" id="GO:0016567">
    <property type="term" value="P:protein ubiquitination"/>
    <property type="evidence" value="ECO:0007669"/>
    <property type="project" value="TreeGrafter"/>
</dbReference>
<sequence length="1178" mass="128981">MMTMSDDGDRTCPLCAEEMDITDQQLKPCKCGYEICVWCWHHIIDMAEKEDTEGRCPACRTRYDKDRIVKMAATCDRTVADKNTDKKQKTQKVKSKTLTVEAKKHLASVRVIQRNLVYIIGLPANLCNESVLERREYFGQYGKVLKVSVSRPTGAPSQQTSTNNGISVYITYAKEEEAIRCIQAVHNFVLEGKVLRACFGTTKYCHAWLRNMTCGNPDCLYLHDVGSQEDSFTKDEIISAYTRFLHSCYIYFSLYFRRSSWPSRKFCLSMDLDLDVYCCTTTYFWSRVPQMASSVSQRRAGTVLPPPAEDFSYSAVVSAKHTIKNGTTNTTGQSRLSPPNSSSGRSTLPPATSWGHRDLNTRTTATEVASSQSLTKSKSEAHSNSLSSSSMISNSRLPSSWNDDTSTVLKMTEGRQVSERDSLSKTLKPYRPGIAKETQAVTSLESSLDIDFSTIPSAWNDDEIVASDETSKGSEEKQVVNGKFIPSASSKPMEPGQIGSKSSTSPKNGEAVNSSKQNLADCVPHSAMSGSVLKRDDGDSRLRDTEVEKLSVGVTSVTLDSKDTVHSMAENQQLGAVPDTSVVVPLSQSLKKEQSHLKLAGLSSSENKDPVLSCQSSSDKHLDWSSELQSCRVASPLNDIWHSSVATDKPHATANTSHISLWNDKEINPTLTSDGRTSGTMLHTRLSSTDNASTTLNGRQEGLGPMHTPGMVSEHSGMRNHQHRALDAARNDNIGSFGNTASGNKDEGSIISDILSLEFDPWDESYSTANNFVKMLNESEKNDALFNAPSWKSKGTSNESRFSFARQDNQRNFQDSSFRNCGSDQNFSLLSQNSHGNSYQNGVAFQSLEEDFSKSNPLAMSDIATAGSSRSKISAPPGFAAPARVPPPGFSSQDGLNPPPGFSSGFSSQDMLNHPHGYPSGFPSQAGSNPPHGFSSQHGSNPPHGFSSQAGSNPSRGFNSGFSSQDGSNNIPPGFSSAFSAGFSSQNGSNQAYGSTFSETRLLDNLFGSHTNQYQPQISRHTSDIEFIDPAILAVGKGRMPGVSDSGLDLKNAPFPAQLQTSNNDPRLQLLMQQSMPSHQNLRYTDHVRDAFNPIQNDNYLASRLLPQNHGSLSPYAQMSLQQPRNSQLANGHWDGWSDLRQGNNVPISDMSRMLYPTEANNFHMLGSNDMYNRTFGL</sequence>
<evidence type="ECO:0000256" key="1">
    <source>
        <dbReference type="PROSITE-ProRule" id="PRU00175"/>
    </source>
</evidence>
<dbReference type="FunFam" id="3.30.40.10:FF:000155">
    <property type="entry name" value="RNA binding (RRM/RBD/RNP motifs) family protein"/>
    <property type="match status" value="1"/>
</dbReference>
<dbReference type="GO" id="GO:0030014">
    <property type="term" value="C:CCR4-NOT complex"/>
    <property type="evidence" value="ECO:0007669"/>
    <property type="project" value="InterPro"/>
</dbReference>
<dbReference type="Pfam" id="PF14570">
    <property type="entry name" value="zf-RING_4"/>
    <property type="match status" value="1"/>
</dbReference>
<dbReference type="PANTHER" id="PTHR12603">
    <property type="entry name" value="CCR4-NOT TRANSCRIPTION COMPLEX RELATED"/>
    <property type="match status" value="1"/>
</dbReference>
<dbReference type="FunFam" id="3.30.70.330:FF:000161">
    <property type="entry name" value="RNA binding (RRM/RBD/RNP motifs) family protein"/>
    <property type="match status" value="1"/>
</dbReference>
<evidence type="ECO:0008006" key="8">
    <source>
        <dbReference type="Google" id="ProtNLM"/>
    </source>
</evidence>
<dbReference type="SUPFAM" id="SSF57850">
    <property type="entry name" value="RING/U-box"/>
    <property type="match status" value="1"/>
</dbReference>
<name>A0A9R1AJR6_TRITD</name>
<proteinExistence type="predicted"/>
<dbReference type="InterPro" id="IPR039780">
    <property type="entry name" value="Mot2"/>
</dbReference>
<keyword evidence="2" id="KW-0694">RNA-binding</keyword>
<dbReference type="CDD" id="cd12438">
    <property type="entry name" value="RRM_CNOT4"/>
    <property type="match status" value="1"/>
</dbReference>
<feature type="compositionally biased region" description="Basic and acidic residues" evidence="3">
    <location>
        <begin position="469"/>
        <end position="478"/>
    </location>
</feature>
<dbReference type="Gene3D" id="3.30.70.330">
    <property type="match status" value="1"/>
</dbReference>
<dbReference type="AlphaFoldDB" id="A0A9R1AJR6"/>
<dbReference type="InterPro" id="IPR013083">
    <property type="entry name" value="Znf_RING/FYVE/PHD"/>
</dbReference>
<feature type="compositionally biased region" description="Polar residues" evidence="3">
    <location>
        <begin position="922"/>
        <end position="971"/>
    </location>
</feature>
<organism evidence="6 7">
    <name type="scientific">Triticum turgidum subsp. durum</name>
    <name type="common">Durum wheat</name>
    <name type="synonym">Triticum durum</name>
    <dbReference type="NCBI Taxonomy" id="4567"/>
    <lineage>
        <taxon>Eukaryota</taxon>
        <taxon>Viridiplantae</taxon>
        <taxon>Streptophyta</taxon>
        <taxon>Embryophyta</taxon>
        <taxon>Tracheophyta</taxon>
        <taxon>Spermatophyta</taxon>
        <taxon>Magnoliopsida</taxon>
        <taxon>Liliopsida</taxon>
        <taxon>Poales</taxon>
        <taxon>Poaceae</taxon>
        <taxon>BOP clade</taxon>
        <taxon>Pooideae</taxon>
        <taxon>Triticodae</taxon>
        <taxon>Triticeae</taxon>
        <taxon>Triticinae</taxon>
        <taxon>Triticum</taxon>
    </lineage>
</organism>
<dbReference type="PROSITE" id="PS50102">
    <property type="entry name" value="RRM"/>
    <property type="match status" value="1"/>
</dbReference>
<dbReference type="InterPro" id="IPR039515">
    <property type="entry name" value="NOT4_mRING-HC-C4C4"/>
</dbReference>
<dbReference type="EMBL" id="LT934120">
    <property type="protein sequence ID" value="VAI30445.1"/>
    <property type="molecule type" value="Genomic_DNA"/>
</dbReference>
<dbReference type="PANTHER" id="PTHR12603:SF36">
    <property type="entry name" value="RNA BINDING (RRM_RBD_RNP MOTIFS) FAMILY PROTEIN"/>
    <property type="match status" value="1"/>
</dbReference>
<dbReference type="SUPFAM" id="SSF54928">
    <property type="entry name" value="RNA-binding domain, RBD"/>
    <property type="match status" value="1"/>
</dbReference>
<evidence type="ECO:0000313" key="7">
    <source>
        <dbReference type="Proteomes" id="UP000324705"/>
    </source>
</evidence>